<dbReference type="InterPro" id="IPR003797">
    <property type="entry name" value="DegV"/>
</dbReference>
<reference evidence="2" key="1">
    <citation type="submission" date="2015-03" db="EMBL/GenBank/DDBJ databases">
        <title>Draft genome sequence of Mizugakiibacter sediminis skMP5.</title>
        <authorList>
            <person name="Watanabe T."/>
            <person name="Kojima H."/>
            <person name="Fukui M."/>
        </authorList>
    </citation>
    <scope>NUCLEOTIDE SEQUENCE</scope>
    <source>
        <strain evidence="2">SkMP5</strain>
    </source>
</reference>
<dbReference type="SUPFAM" id="SSF82549">
    <property type="entry name" value="DAK1/DegV-like"/>
    <property type="match status" value="1"/>
</dbReference>
<gene>
    <name evidence="2" type="ORF">MBSD_2050</name>
    <name evidence="3" type="ORF">MBSD_n0512</name>
</gene>
<dbReference type="HOGENOM" id="CLU_069606_0_0_6"/>
<evidence type="ECO:0000256" key="1">
    <source>
        <dbReference type="ARBA" id="ARBA00023121"/>
    </source>
</evidence>
<keyword evidence="4" id="KW-1185">Reference proteome</keyword>
<dbReference type="AlphaFoldDB" id="A0A0K8QK50"/>
<dbReference type="InterPro" id="IPR043168">
    <property type="entry name" value="DegV_C"/>
</dbReference>
<protein>
    <recommendedName>
        <fullName evidence="5">DegV family protein</fullName>
    </recommendedName>
</protein>
<dbReference type="PANTHER" id="PTHR33434">
    <property type="entry name" value="DEGV DOMAIN-CONTAINING PROTEIN DR_1986-RELATED"/>
    <property type="match status" value="1"/>
</dbReference>
<evidence type="ECO:0000313" key="2">
    <source>
        <dbReference type="EMBL" id="GAN45501.1"/>
    </source>
</evidence>
<dbReference type="Gene3D" id="3.40.50.10170">
    <property type="match status" value="1"/>
</dbReference>
<dbReference type="GO" id="GO:0008289">
    <property type="term" value="F:lipid binding"/>
    <property type="evidence" value="ECO:0007669"/>
    <property type="project" value="UniProtKB-KW"/>
</dbReference>
<organism evidence="3">
    <name type="scientific">Mizugakiibacter sediminis</name>
    <dbReference type="NCBI Taxonomy" id="1475481"/>
    <lineage>
        <taxon>Bacteria</taxon>
        <taxon>Pseudomonadati</taxon>
        <taxon>Pseudomonadota</taxon>
        <taxon>Gammaproteobacteria</taxon>
        <taxon>Lysobacterales</taxon>
        <taxon>Rhodanobacteraceae</taxon>
        <taxon>Mizugakiibacter</taxon>
    </lineage>
</organism>
<dbReference type="Pfam" id="PF02645">
    <property type="entry name" value="DegV"/>
    <property type="match status" value="1"/>
</dbReference>
<sequence>MRIGVVVDSTCDLPHAYFEARGIGILPIAIQVGGQTLSDTRDPDETARFLREHLAERSHDAETAPYSVEQIRELFLSRLVIDYDFVFCLTVTSTRSPIFDNATRASFAILKDYKAVRAAAGVGGPFLLRVIDTQNLFAAQGVTAVEAARMIEAGDSPAKIRERLESLAQNTYGFAIPRDLHHMRARAQKKGDRSVGWLSATLGTALDVKPLLHCYRGETRPLAKPRGFEHAAEKLFDYAAARVRAGLLTPTLCLSYGGDLAELEALPGYAGLMHTCAECGVETFVSPMSITGMVNIGAGALSLGFAAPEHTPAF</sequence>
<name>A0A0K8QK50_9GAMM</name>
<proteinExistence type="predicted"/>
<dbReference type="PANTHER" id="PTHR33434:SF2">
    <property type="entry name" value="FATTY ACID-BINDING PROTEIN TM_1468"/>
    <property type="match status" value="1"/>
</dbReference>
<dbReference type="RefSeq" id="WP_062534810.1">
    <property type="nucleotide sequence ID" value="NZ_DF970155.1"/>
</dbReference>
<dbReference type="OrthoDB" id="6190387at2"/>
<dbReference type="NCBIfam" id="TIGR00762">
    <property type="entry name" value="DegV"/>
    <property type="match status" value="1"/>
</dbReference>
<keyword evidence="1" id="KW-0446">Lipid-binding</keyword>
<evidence type="ECO:0000313" key="4">
    <source>
        <dbReference type="Proteomes" id="UP000253740"/>
    </source>
</evidence>
<evidence type="ECO:0008006" key="5">
    <source>
        <dbReference type="Google" id="ProtNLM"/>
    </source>
</evidence>
<dbReference type="PROSITE" id="PS51482">
    <property type="entry name" value="DEGV"/>
    <property type="match status" value="1"/>
</dbReference>
<dbReference type="STRING" id="1475481.GCA_000953855_00521"/>
<evidence type="ECO:0000313" key="3">
    <source>
        <dbReference type="EMBL" id="GAP65223.1"/>
    </source>
</evidence>
<dbReference type="Proteomes" id="UP000253740">
    <property type="component" value="Unassembled WGS sequence"/>
</dbReference>
<dbReference type="EMBL" id="DF952381">
    <property type="protein sequence ID" value="GAN45501.1"/>
    <property type="molecule type" value="Genomic_DNA"/>
</dbReference>
<dbReference type="Gene3D" id="3.30.1180.10">
    <property type="match status" value="1"/>
</dbReference>
<reference evidence="3" key="2">
    <citation type="submission" date="2015-08" db="EMBL/GenBank/DDBJ databases">
        <title>Complete DNA Sequence of Pseudomonas syringae pv. actinidiae, the Causal Agent of Kiwifruit Canker Disease.</title>
        <authorList>
            <person name="Rikkerink E.H.A."/>
            <person name="Fineran P.C."/>
        </authorList>
    </citation>
    <scope>NUCLEOTIDE SEQUENCE</scope>
    <source>
        <strain evidence="3">SkMP5</strain>
    </source>
</reference>
<accession>A0A0K8QK50</accession>
<dbReference type="InterPro" id="IPR050270">
    <property type="entry name" value="DegV_domain_contain"/>
</dbReference>
<dbReference type="EMBL" id="DF970155">
    <property type="protein sequence ID" value="GAP65223.1"/>
    <property type="molecule type" value="Genomic_DNA"/>
</dbReference>